<reference evidence="2 3" key="1">
    <citation type="journal article" date="2024" name="J Genomics">
        <title>Draft genome sequencing and assembly of Favolaschia claudopus CIRM-BRFM 2984 isolated from oak limbs.</title>
        <authorList>
            <person name="Navarro D."/>
            <person name="Drula E."/>
            <person name="Chaduli D."/>
            <person name="Cazenave R."/>
            <person name="Ahrendt S."/>
            <person name="Wang J."/>
            <person name="Lipzen A."/>
            <person name="Daum C."/>
            <person name="Barry K."/>
            <person name="Grigoriev I.V."/>
            <person name="Favel A."/>
            <person name="Rosso M.N."/>
            <person name="Martin F."/>
        </authorList>
    </citation>
    <scope>NUCLEOTIDE SEQUENCE [LARGE SCALE GENOMIC DNA]</scope>
    <source>
        <strain evidence="2 3">CIRM-BRFM 2984</strain>
    </source>
</reference>
<keyword evidence="3" id="KW-1185">Reference proteome</keyword>
<dbReference type="AlphaFoldDB" id="A0AAW0D4D7"/>
<name>A0AAW0D4D7_9AGAR</name>
<proteinExistence type="predicted"/>
<comment type="caution">
    <text evidence="2">The sequence shown here is derived from an EMBL/GenBank/DDBJ whole genome shotgun (WGS) entry which is preliminary data.</text>
</comment>
<dbReference type="EMBL" id="JAWWNJ010000010">
    <property type="protein sequence ID" value="KAK7046494.1"/>
    <property type="molecule type" value="Genomic_DNA"/>
</dbReference>
<accession>A0AAW0D4D7</accession>
<feature type="compositionally biased region" description="Polar residues" evidence="1">
    <location>
        <begin position="329"/>
        <end position="338"/>
    </location>
</feature>
<evidence type="ECO:0000256" key="1">
    <source>
        <dbReference type="SAM" id="MobiDB-lite"/>
    </source>
</evidence>
<feature type="region of interest" description="Disordered" evidence="1">
    <location>
        <begin position="297"/>
        <end position="346"/>
    </location>
</feature>
<organism evidence="2 3">
    <name type="scientific">Favolaschia claudopus</name>
    <dbReference type="NCBI Taxonomy" id="2862362"/>
    <lineage>
        <taxon>Eukaryota</taxon>
        <taxon>Fungi</taxon>
        <taxon>Dikarya</taxon>
        <taxon>Basidiomycota</taxon>
        <taxon>Agaricomycotina</taxon>
        <taxon>Agaricomycetes</taxon>
        <taxon>Agaricomycetidae</taxon>
        <taxon>Agaricales</taxon>
        <taxon>Marasmiineae</taxon>
        <taxon>Mycenaceae</taxon>
        <taxon>Favolaschia</taxon>
    </lineage>
</organism>
<dbReference type="Proteomes" id="UP001362999">
    <property type="component" value="Unassembled WGS sequence"/>
</dbReference>
<feature type="compositionally biased region" description="Polar residues" evidence="1">
    <location>
        <begin position="297"/>
        <end position="312"/>
    </location>
</feature>
<gene>
    <name evidence="2" type="ORF">R3P38DRAFT_3346176</name>
</gene>
<evidence type="ECO:0000313" key="2">
    <source>
        <dbReference type="EMBL" id="KAK7046494.1"/>
    </source>
</evidence>
<protein>
    <submittedName>
        <fullName evidence="2">Uncharacterized protein</fullName>
    </submittedName>
</protein>
<sequence length="346" mass="38624">MGNSLKLLNVMLLPNHEILTLEGIHFKELCALSALRLSLGGIKIENQINLLLPYPPPSHLHFTAKNFPSSILCCYQVLFINAPTMRLTIRIAVRRAATSAPRRYLRRHDVATSGERDSLESFGRRQAKARPRSIKQRVPPLALLPPSSGRRAAALLRRHDVATSRERDFSCDVSPSGERTFWIFKYGNSFLASVSWGECCCRRKVNLNFNPRYFDVRRATSPPPIIFSFRCAALKTTTSSDSSSPQELNSSSAARHTRSIFSSAARCRLLQVPPKLPLSRPTQSIQYCPKRQISAANLQDPSPTTFDPSQRSKAAFKRLTSKLQDRANSDVTSNSPKTKSVDLACS</sequence>
<evidence type="ECO:0000313" key="3">
    <source>
        <dbReference type="Proteomes" id="UP001362999"/>
    </source>
</evidence>